<keyword evidence="2" id="KW-0808">Transferase</keyword>
<dbReference type="EMBL" id="SOBG01000004">
    <property type="protein sequence ID" value="TDT70495.1"/>
    <property type="molecule type" value="Genomic_DNA"/>
</dbReference>
<evidence type="ECO:0000256" key="4">
    <source>
        <dbReference type="ARBA" id="ARBA00022777"/>
    </source>
</evidence>
<keyword evidence="5" id="KW-0067">ATP-binding</keyword>
<dbReference type="RefSeq" id="WP_134112931.1">
    <property type="nucleotide sequence ID" value="NZ_SOBG01000004.1"/>
</dbReference>
<dbReference type="InterPro" id="IPR010737">
    <property type="entry name" value="4-carb_acid_sugar_kinase_N"/>
</dbReference>
<organism evidence="9 10">
    <name type="scientific">Hypnocyclicus thermotrophus</name>
    <dbReference type="NCBI Taxonomy" id="1627895"/>
    <lineage>
        <taxon>Bacteria</taxon>
        <taxon>Fusobacteriati</taxon>
        <taxon>Fusobacteriota</taxon>
        <taxon>Fusobacteriia</taxon>
        <taxon>Fusobacteriales</taxon>
        <taxon>Fusobacteriaceae</taxon>
        <taxon>Hypnocyclicus</taxon>
    </lineage>
</organism>
<comment type="similarity">
    <text evidence="1">Belongs to the four-carbon acid sugar kinase family.</text>
</comment>
<protein>
    <submittedName>
        <fullName evidence="9">Uncharacterized protein YgbK (DUF1537 family)</fullName>
    </submittedName>
</protein>
<reference evidence="9 10" key="1">
    <citation type="submission" date="2019-03" db="EMBL/GenBank/DDBJ databases">
        <title>Genomic Encyclopedia of Type Strains, Phase IV (KMG-IV): sequencing the most valuable type-strain genomes for metagenomic binning, comparative biology and taxonomic classification.</title>
        <authorList>
            <person name="Goeker M."/>
        </authorList>
    </citation>
    <scope>NUCLEOTIDE SEQUENCE [LARGE SCALE GENOMIC DNA]</scope>
    <source>
        <strain evidence="9 10">DSM 100055</strain>
    </source>
</reference>
<evidence type="ECO:0000256" key="1">
    <source>
        <dbReference type="ARBA" id="ARBA00005715"/>
    </source>
</evidence>
<keyword evidence="6" id="KW-0119">Carbohydrate metabolism</keyword>
<dbReference type="Gene3D" id="3.40.50.10840">
    <property type="entry name" value="Putative sugar-binding, N-terminal domain"/>
    <property type="match status" value="1"/>
</dbReference>
<dbReference type="SUPFAM" id="SSF142764">
    <property type="entry name" value="YgbK-like"/>
    <property type="match status" value="1"/>
</dbReference>
<sequence length="381" mass="44385">MKVSVIADDFTGANDIGIQLKKYGLKVITKTYDSKISIKSDVEIISTESRNIDKKKAYERVKKSFMELKNSEKFFKKIDSTLRGNIKEELKAIQENINKQEKILVIVGFPNTNRKIINGKHYIKDIPLHLTEFKNDPYFPIKTNDLLEYFEGEIIKINDIRSNRQEKLKEKIKSIKSQIIIFDTENNNDLDIIAKTIIELKLDKYIVGSSGIMEYLMKYWGYKRPQIAIISGSCNAKNIEQIKVLESNNNIEVIDVDFTKKNIDIEKKKYKNDILIRSIKNIRDYNKAKENYKVVEITDIFTDISKKIIEENNIKNLIISGGEISINILKKMSIDYLEVIKEIEPGIAYLKYKEYNIITKPGGFGSEKFYKKAYEFMKSFR</sequence>
<evidence type="ECO:0000259" key="8">
    <source>
        <dbReference type="Pfam" id="PF17042"/>
    </source>
</evidence>
<dbReference type="InterPro" id="IPR037051">
    <property type="entry name" value="4-carb_acid_sugar_kinase_N_sf"/>
</dbReference>
<dbReference type="GO" id="GO:0016301">
    <property type="term" value="F:kinase activity"/>
    <property type="evidence" value="ECO:0007669"/>
    <property type="project" value="UniProtKB-KW"/>
</dbReference>
<dbReference type="Pfam" id="PF17042">
    <property type="entry name" value="NBD_C"/>
    <property type="match status" value="1"/>
</dbReference>
<evidence type="ECO:0000259" key="7">
    <source>
        <dbReference type="Pfam" id="PF07005"/>
    </source>
</evidence>
<dbReference type="Pfam" id="PF07005">
    <property type="entry name" value="SBD_N"/>
    <property type="match status" value="1"/>
</dbReference>
<keyword evidence="4" id="KW-0418">Kinase</keyword>
<keyword evidence="3" id="KW-0547">Nucleotide-binding</keyword>
<evidence type="ECO:0000313" key="9">
    <source>
        <dbReference type="EMBL" id="TDT70495.1"/>
    </source>
</evidence>
<dbReference type="GO" id="GO:0005524">
    <property type="term" value="F:ATP binding"/>
    <property type="evidence" value="ECO:0007669"/>
    <property type="project" value="UniProtKB-KW"/>
</dbReference>
<evidence type="ECO:0000256" key="3">
    <source>
        <dbReference type="ARBA" id="ARBA00022741"/>
    </source>
</evidence>
<accession>A0AA46DYY8</accession>
<comment type="caution">
    <text evidence="9">The sequence shown here is derived from an EMBL/GenBank/DDBJ whole genome shotgun (WGS) entry which is preliminary data.</text>
</comment>
<proteinExistence type="inferred from homology"/>
<gene>
    <name evidence="9" type="ORF">EV215_1040</name>
</gene>
<dbReference type="AlphaFoldDB" id="A0AA46DYY8"/>
<feature type="domain" description="Four-carbon acid sugar kinase N-terminal" evidence="7">
    <location>
        <begin position="4"/>
        <end position="216"/>
    </location>
</feature>
<dbReference type="InterPro" id="IPR031475">
    <property type="entry name" value="NBD_C"/>
</dbReference>
<evidence type="ECO:0000256" key="2">
    <source>
        <dbReference type="ARBA" id="ARBA00022679"/>
    </source>
</evidence>
<evidence type="ECO:0000256" key="5">
    <source>
        <dbReference type="ARBA" id="ARBA00022840"/>
    </source>
</evidence>
<evidence type="ECO:0000313" key="10">
    <source>
        <dbReference type="Proteomes" id="UP000294678"/>
    </source>
</evidence>
<dbReference type="Gene3D" id="3.40.980.20">
    <property type="entry name" value="Four-carbon acid sugar kinase, nucleotide binding domain"/>
    <property type="match status" value="1"/>
</dbReference>
<keyword evidence="10" id="KW-1185">Reference proteome</keyword>
<feature type="domain" description="Four-carbon acid sugar kinase nucleotide binding" evidence="8">
    <location>
        <begin position="228"/>
        <end position="369"/>
    </location>
</feature>
<evidence type="ECO:0000256" key="6">
    <source>
        <dbReference type="ARBA" id="ARBA00023277"/>
    </source>
</evidence>
<dbReference type="InterPro" id="IPR042213">
    <property type="entry name" value="NBD_C_sf"/>
</dbReference>
<dbReference type="Proteomes" id="UP000294678">
    <property type="component" value="Unassembled WGS sequence"/>
</dbReference>
<name>A0AA46DYY8_9FUSO</name>